<reference evidence="2" key="1">
    <citation type="journal article" date="2011" name="Nat. Biotechnol.">
        <title>The genomic sequence of the Chinese hamster ovary (CHO)-K1 cell line.</title>
        <authorList>
            <person name="Xu X."/>
            <person name="Nagarajan H."/>
            <person name="Lewis N.E."/>
            <person name="Pan S."/>
            <person name="Cai Z."/>
            <person name="Liu X."/>
            <person name="Chen W."/>
            <person name="Xie M."/>
            <person name="Wang W."/>
            <person name="Hammond S."/>
            <person name="Andersen M.R."/>
            <person name="Neff N."/>
            <person name="Passarelli B."/>
            <person name="Koh W."/>
            <person name="Fan H.C."/>
            <person name="Wang J."/>
            <person name="Gui Y."/>
            <person name="Lee K.H."/>
            <person name="Betenbaugh M.J."/>
            <person name="Quake S.R."/>
            <person name="Famili I."/>
            <person name="Palsson B.O."/>
            <person name="Wang J."/>
        </authorList>
    </citation>
    <scope>NUCLEOTIDE SEQUENCE [LARGE SCALE GENOMIC DNA]</scope>
    <source>
        <strain evidence="2">CHO K1 cell line</strain>
    </source>
</reference>
<dbReference type="Proteomes" id="UP000001075">
    <property type="component" value="Unassembled WGS sequence"/>
</dbReference>
<name>G3GRP3_CRIGR</name>
<evidence type="ECO:0000313" key="1">
    <source>
        <dbReference type="EMBL" id="EGV94145.1"/>
    </source>
</evidence>
<accession>G3GRP3</accession>
<dbReference type="AlphaFoldDB" id="G3GRP3"/>
<sequence>MQAGSVTVASVSVSPYEPSLVDPVGCIAVVSSSLQSSSPSSTGFPDLHLMFGCGSLNQALPILMTNLY</sequence>
<organism evidence="1 2">
    <name type="scientific">Cricetulus griseus</name>
    <name type="common">Chinese hamster</name>
    <name type="synonym">Cricetulus barabensis griseus</name>
    <dbReference type="NCBI Taxonomy" id="10029"/>
    <lineage>
        <taxon>Eukaryota</taxon>
        <taxon>Metazoa</taxon>
        <taxon>Chordata</taxon>
        <taxon>Craniata</taxon>
        <taxon>Vertebrata</taxon>
        <taxon>Euteleostomi</taxon>
        <taxon>Mammalia</taxon>
        <taxon>Eutheria</taxon>
        <taxon>Euarchontoglires</taxon>
        <taxon>Glires</taxon>
        <taxon>Rodentia</taxon>
        <taxon>Myomorpha</taxon>
        <taxon>Muroidea</taxon>
        <taxon>Cricetidae</taxon>
        <taxon>Cricetinae</taxon>
        <taxon>Cricetulus</taxon>
    </lineage>
</organism>
<protein>
    <submittedName>
        <fullName evidence="1">Uncharacterized protein</fullName>
    </submittedName>
</protein>
<evidence type="ECO:0000313" key="2">
    <source>
        <dbReference type="Proteomes" id="UP000001075"/>
    </source>
</evidence>
<dbReference type="InParanoid" id="G3GRP3"/>
<dbReference type="EMBL" id="JH000004">
    <property type="protein sequence ID" value="EGV94145.1"/>
    <property type="molecule type" value="Genomic_DNA"/>
</dbReference>
<gene>
    <name evidence="1" type="ORF">I79_000298</name>
</gene>
<proteinExistence type="predicted"/>